<dbReference type="NCBIfam" id="TIGR01461">
    <property type="entry name" value="greB"/>
    <property type="match status" value="1"/>
</dbReference>
<comment type="function">
    <text evidence="4">Necessary for efficient RNA polymerase transcription elongation past template-encoded arresting sites. The arresting sites in DNA have the property of trapping a certain fraction of elongating RNA polymerases that pass through, resulting in locked ternary complexes. Cleavage of the nascent transcript by cleavage factors such as GreA or GreB allows the resumption of elongation from the new 3'terminus. GreB releases sequences of up to 9 nucleotides in length.</text>
</comment>
<dbReference type="InterPro" id="IPR001437">
    <property type="entry name" value="Tscrpt_elong_fac_GreA/B_C"/>
</dbReference>
<dbReference type="Pfam" id="PF03449">
    <property type="entry name" value="GreA_GreB_N"/>
    <property type="match status" value="1"/>
</dbReference>
<evidence type="ECO:0000256" key="2">
    <source>
        <dbReference type="ARBA" id="ARBA00023125"/>
    </source>
</evidence>
<dbReference type="Gene3D" id="1.10.287.180">
    <property type="entry name" value="Transcription elongation factor, GreA/GreB, N-terminal domain"/>
    <property type="match status" value="1"/>
</dbReference>
<evidence type="ECO:0000256" key="1">
    <source>
        <dbReference type="ARBA" id="ARBA00023015"/>
    </source>
</evidence>
<evidence type="ECO:0000313" key="9">
    <source>
        <dbReference type="Proteomes" id="UP001589814"/>
    </source>
</evidence>
<dbReference type="InterPro" id="IPR036953">
    <property type="entry name" value="GreA/GreB_C_sf"/>
</dbReference>
<dbReference type="RefSeq" id="WP_083920914.1">
    <property type="nucleotide sequence ID" value="NZ_JBHLVX010000057.1"/>
</dbReference>
<accession>A0ABV6G6K5</accession>
<dbReference type="PANTHER" id="PTHR30437:SF6">
    <property type="entry name" value="TRANSCRIPTION ELONGATION FACTOR GREB"/>
    <property type="match status" value="1"/>
</dbReference>
<dbReference type="PIRSF" id="PIRSF006092">
    <property type="entry name" value="GreA_GreB"/>
    <property type="match status" value="1"/>
</dbReference>
<keyword evidence="2 4" id="KW-0238">DNA-binding</keyword>
<dbReference type="InterPro" id="IPR036805">
    <property type="entry name" value="Tscrpt_elong_fac_GreA/B_N_sf"/>
</dbReference>
<evidence type="ECO:0000313" key="8">
    <source>
        <dbReference type="EMBL" id="MFC0269302.1"/>
    </source>
</evidence>
<evidence type="ECO:0000259" key="7">
    <source>
        <dbReference type="Pfam" id="PF03449"/>
    </source>
</evidence>
<comment type="caution">
    <text evidence="8">The sequence shown here is derived from an EMBL/GenBank/DDBJ whole genome shotgun (WGS) entry which is preliminary data.</text>
</comment>
<feature type="domain" description="Transcription elongation factor GreA/GreB C-terminal" evidence="6">
    <location>
        <begin position="101"/>
        <end position="174"/>
    </location>
</feature>
<dbReference type="InterPro" id="IPR022691">
    <property type="entry name" value="Tscrpt_elong_fac_GreA/B_N"/>
</dbReference>
<dbReference type="InterPro" id="IPR023459">
    <property type="entry name" value="Tscrpt_elong_fac_GreA/B_fam"/>
</dbReference>
<keyword evidence="9" id="KW-1185">Reference proteome</keyword>
<dbReference type="Pfam" id="PF01272">
    <property type="entry name" value="GreA_GreB"/>
    <property type="match status" value="1"/>
</dbReference>
<keyword evidence="1 4" id="KW-0805">Transcription regulation</keyword>
<keyword evidence="8" id="KW-0648">Protein biosynthesis</keyword>
<dbReference type="EMBL" id="JBHLVX010000057">
    <property type="protein sequence ID" value="MFC0269302.1"/>
    <property type="molecule type" value="Genomic_DNA"/>
</dbReference>
<gene>
    <name evidence="4 8" type="primary">greB</name>
    <name evidence="8" type="ORF">ACFFHW_15135</name>
</gene>
<sequence length="183" mass="20594">MKGRNMTRWRDPAKDPRQEKKTDLITPEGYASMQSLLDHLVRVRRPELSRKTGEAAAQGDRSENADYTYNKKALNGTIARIAYLQKRLDALTVVDRLPQERDKVFFSAWVTLEDEAGEELRIRIVGPDETDNKKRWISVDAPLARALLGKPLDADITVDAPGGATHYIITAIDYTTAGDQAER</sequence>
<keyword evidence="8" id="KW-0251">Elongation factor</keyword>
<dbReference type="PANTHER" id="PTHR30437">
    <property type="entry name" value="TRANSCRIPTION ELONGATION FACTOR GREA"/>
    <property type="match status" value="1"/>
</dbReference>
<keyword evidence="3 4" id="KW-0804">Transcription</keyword>
<dbReference type="Proteomes" id="UP001589814">
    <property type="component" value="Unassembled WGS sequence"/>
</dbReference>
<reference evidence="8 9" key="1">
    <citation type="submission" date="2024-09" db="EMBL/GenBank/DDBJ databases">
        <authorList>
            <person name="Sun Q."/>
            <person name="Mori K."/>
        </authorList>
    </citation>
    <scope>NUCLEOTIDE SEQUENCE [LARGE SCALE GENOMIC DNA]</scope>
    <source>
        <strain evidence="8 9">CCM 7415</strain>
    </source>
</reference>
<evidence type="ECO:0000256" key="5">
    <source>
        <dbReference type="SAM" id="MobiDB-lite"/>
    </source>
</evidence>
<dbReference type="HAMAP" id="MF_00105">
    <property type="entry name" value="GreA_GreB"/>
    <property type="match status" value="1"/>
</dbReference>
<proteinExistence type="inferred from homology"/>
<feature type="region of interest" description="Disordered" evidence="5">
    <location>
        <begin position="1"/>
        <end position="28"/>
    </location>
</feature>
<comment type="similarity">
    <text evidence="4">Belongs to the GreA/GreB family. GreB subfamily.</text>
</comment>
<dbReference type="SUPFAM" id="SSF54534">
    <property type="entry name" value="FKBP-like"/>
    <property type="match status" value="1"/>
</dbReference>
<name>A0ABV6G6K5_9GAMM</name>
<dbReference type="InterPro" id="IPR028624">
    <property type="entry name" value="Tscrpt_elong_fac_GreA/B"/>
</dbReference>
<dbReference type="GO" id="GO:0003746">
    <property type="term" value="F:translation elongation factor activity"/>
    <property type="evidence" value="ECO:0007669"/>
    <property type="project" value="UniProtKB-KW"/>
</dbReference>
<organism evidence="8 9">
    <name type="scientific">Kushneria aurantia</name>
    <dbReference type="NCBI Taxonomy" id="504092"/>
    <lineage>
        <taxon>Bacteria</taxon>
        <taxon>Pseudomonadati</taxon>
        <taxon>Pseudomonadota</taxon>
        <taxon>Gammaproteobacteria</taxon>
        <taxon>Oceanospirillales</taxon>
        <taxon>Halomonadaceae</taxon>
        <taxon>Kushneria</taxon>
    </lineage>
</organism>
<dbReference type="HAMAP" id="MF_00930">
    <property type="entry name" value="GreB"/>
    <property type="match status" value="1"/>
</dbReference>
<feature type="domain" description="Transcription elongation factor GreA/GreB N-terminal" evidence="7">
    <location>
        <begin position="24"/>
        <end position="93"/>
    </location>
</feature>
<protein>
    <recommendedName>
        <fullName evidence="4">Transcription elongation factor GreB</fullName>
    </recommendedName>
    <alternativeName>
        <fullName evidence="4">Transcript cleavage factor GreB</fullName>
    </alternativeName>
</protein>
<dbReference type="Gene3D" id="3.10.50.30">
    <property type="entry name" value="Transcription elongation factor, GreA/GreB, C-terminal domain"/>
    <property type="match status" value="1"/>
</dbReference>
<dbReference type="InterPro" id="IPR006358">
    <property type="entry name" value="Tscrpt_elong_fac_GreB"/>
</dbReference>
<feature type="compositionally biased region" description="Basic and acidic residues" evidence="5">
    <location>
        <begin position="8"/>
        <end position="23"/>
    </location>
</feature>
<evidence type="ECO:0000259" key="6">
    <source>
        <dbReference type="Pfam" id="PF01272"/>
    </source>
</evidence>
<evidence type="ECO:0000256" key="3">
    <source>
        <dbReference type="ARBA" id="ARBA00023163"/>
    </source>
</evidence>
<dbReference type="SUPFAM" id="SSF46557">
    <property type="entry name" value="GreA transcript cleavage protein, N-terminal domain"/>
    <property type="match status" value="1"/>
</dbReference>
<evidence type="ECO:0000256" key="4">
    <source>
        <dbReference type="HAMAP-Rule" id="MF_00930"/>
    </source>
</evidence>